<evidence type="ECO:0000256" key="8">
    <source>
        <dbReference type="SAM" id="Phobius"/>
    </source>
</evidence>
<dbReference type="GO" id="GO:0005886">
    <property type="term" value="C:plasma membrane"/>
    <property type="evidence" value="ECO:0007669"/>
    <property type="project" value="UniProtKB-SubCell"/>
</dbReference>
<feature type="signal peptide" evidence="9">
    <location>
        <begin position="1"/>
        <end position="18"/>
    </location>
</feature>
<dbReference type="Gene3D" id="3.40.190.10">
    <property type="entry name" value="Periplasmic binding protein-like II"/>
    <property type="match status" value="1"/>
</dbReference>
<keyword evidence="4 8" id="KW-1133">Transmembrane helix</keyword>
<dbReference type="AlphaFoldDB" id="A0AA38M8G4"/>
<comment type="subcellular location">
    <subcellularLocation>
        <location evidence="1">Cell membrane</location>
        <topology evidence="1">Multi-pass membrane protein</topology>
    </subcellularLocation>
</comment>
<keyword evidence="9" id="KW-0732">Signal</keyword>
<dbReference type="Proteomes" id="UP001168821">
    <property type="component" value="Unassembled WGS sequence"/>
</dbReference>
<evidence type="ECO:0000256" key="2">
    <source>
        <dbReference type="ARBA" id="ARBA00022475"/>
    </source>
</evidence>
<evidence type="ECO:0000256" key="7">
    <source>
        <dbReference type="ARBA" id="ARBA00023180"/>
    </source>
</evidence>
<dbReference type="PANTHER" id="PTHR42643:SF38">
    <property type="entry name" value="IONOTROPIC RECEPTOR 100A"/>
    <property type="match status" value="1"/>
</dbReference>
<gene>
    <name evidence="10" type="ORF">Zmor_019370</name>
</gene>
<evidence type="ECO:0000256" key="3">
    <source>
        <dbReference type="ARBA" id="ARBA00022692"/>
    </source>
</evidence>
<keyword evidence="3 8" id="KW-0812">Transmembrane</keyword>
<organism evidence="10 11">
    <name type="scientific">Zophobas morio</name>
    <dbReference type="NCBI Taxonomy" id="2755281"/>
    <lineage>
        <taxon>Eukaryota</taxon>
        <taxon>Metazoa</taxon>
        <taxon>Ecdysozoa</taxon>
        <taxon>Arthropoda</taxon>
        <taxon>Hexapoda</taxon>
        <taxon>Insecta</taxon>
        <taxon>Pterygota</taxon>
        <taxon>Neoptera</taxon>
        <taxon>Endopterygota</taxon>
        <taxon>Coleoptera</taxon>
        <taxon>Polyphaga</taxon>
        <taxon>Cucujiformia</taxon>
        <taxon>Tenebrionidae</taxon>
        <taxon>Zophobas</taxon>
    </lineage>
</organism>
<keyword evidence="6" id="KW-0675">Receptor</keyword>
<protein>
    <recommendedName>
        <fullName evidence="12">Ionotropic receptor</fullName>
    </recommendedName>
</protein>
<evidence type="ECO:0000256" key="6">
    <source>
        <dbReference type="ARBA" id="ARBA00023170"/>
    </source>
</evidence>
<feature type="transmembrane region" description="Helical" evidence="8">
    <location>
        <begin position="399"/>
        <end position="417"/>
    </location>
</feature>
<sequence>MTNIVSLALAFVVMEGASINLNLTEDLLQDCSSYTDDFWDIYDNHFLLVDHLTIHVLQIDTYKSEVNQYTDNFLEILSWYDYPVALEIEESFLKQSPLDIERSINFRDVYDYVNQPQKLEPIDYDELLQIKRLSSDSLKGYFIIVWDVETLHLFLDENSTLVIPEERATYALQFVFTSPELCDDIRNHIDNILRRFWREYNVVNIVAQTPCCCDTTQVYIHRPFVKIKESWGITQNYSFDDIIDNLRIITNPLDNFNQFPLDVNIFLKEPTAVPQLPKLLKGSPIYKSLSSSKGYAGVDGLILGTLSEYLNFNVNLVGESSRNFFGAQLPNGTYTPGAMKYVVDRKIVYSANGRYLVNYDDSAIEFTVPHTAEENCVVVPKAHKIPIWTSLFRCFNQQGWILITVVCVASTVFWYHIGPTKIVEKVSWTTFSYLFGIPERHKPRVSQFVFLTACMFFNVVILGTIQGSMFKTFTTTTHYPDINTFEELDKSNLLLQSPIWNFIKDDTPLLQNLKKKTIHNSPDGYQQLAVHKNFSLTDSKSSAKFHIKSQYVDDDGYPLFHIVNECFSTFLMAHIVPKGSAFLTVFNNVITKMIESGLTKKWDKDIVDSLVVEKMTSLSRKRKSMRAFSLYDLQGAFYVIFLGYGGSVALFLYEVWSGRCTGDGNT</sequence>
<evidence type="ECO:0000256" key="9">
    <source>
        <dbReference type="SAM" id="SignalP"/>
    </source>
</evidence>
<evidence type="ECO:0000313" key="11">
    <source>
        <dbReference type="Proteomes" id="UP001168821"/>
    </source>
</evidence>
<accession>A0AA38M8G4</accession>
<dbReference type="PANTHER" id="PTHR42643">
    <property type="entry name" value="IONOTROPIC RECEPTOR 20A-RELATED"/>
    <property type="match status" value="1"/>
</dbReference>
<reference evidence="10" key="1">
    <citation type="journal article" date="2023" name="G3 (Bethesda)">
        <title>Whole genome assemblies of Zophobas morio and Tenebrio molitor.</title>
        <authorList>
            <person name="Kaur S."/>
            <person name="Stinson S.A."/>
            <person name="diCenzo G.C."/>
        </authorList>
    </citation>
    <scope>NUCLEOTIDE SEQUENCE</scope>
    <source>
        <strain evidence="10">QUZm001</strain>
    </source>
</reference>
<evidence type="ECO:0000313" key="10">
    <source>
        <dbReference type="EMBL" id="KAJ3647495.1"/>
    </source>
</evidence>
<evidence type="ECO:0000256" key="1">
    <source>
        <dbReference type="ARBA" id="ARBA00004651"/>
    </source>
</evidence>
<name>A0AA38M8G4_9CUCU</name>
<keyword evidence="5 8" id="KW-0472">Membrane</keyword>
<evidence type="ECO:0000256" key="4">
    <source>
        <dbReference type="ARBA" id="ARBA00022989"/>
    </source>
</evidence>
<keyword evidence="7" id="KW-0325">Glycoprotein</keyword>
<evidence type="ECO:0008006" key="12">
    <source>
        <dbReference type="Google" id="ProtNLM"/>
    </source>
</evidence>
<keyword evidence="2" id="KW-1003">Cell membrane</keyword>
<dbReference type="EMBL" id="JALNTZ010000006">
    <property type="protein sequence ID" value="KAJ3647495.1"/>
    <property type="molecule type" value="Genomic_DNA"/>
</dbReference>
<evidence type="ECO:0000256" key="5">
    <source>
        <dbReference type="ARBA" id="ARBA00023136"/>
    </source>
</evidence>
<feature type="transmembrane region" description="Helical" evidence="8">
    <location>
        <begin position="448"/>
        <end position="470"/>
    </location>
</feature>
<dbReference type="InterPro" id="IPR052192">
    <property type="entry name" value="Insect_Ionotropic_Sensory_Rcpt"/>
</dbReference>
<comment type="caution">
    <text evidence="10">The sequence shown here is derived from an EMBL/GenBank/DDBJ whole genome shotgun (WGS) entry which is preliminary data.</text>
</comment>
<proteinExistence type="predicted"/>
<dbReference type="SUPFAM" id="SSF53850">
    <property type="entry name" value="Periplasmic binding protein-like II"/>
    <property type="match status" value="1"/>
</dbReference>
<keyword evidence="11" id="KW-1185">Reference proteome</keyword>
<feature type="chain" id="PRO_5041339375" description="Ionotropic receptor" evidence="9">
    <location>
        <begin position="19"/>
        <end position="666"/>
    </location>
</feature>
<feature type="transmembrane region" description="Helical" evidence="8">
    <location>
        <begin position="635"/>
        <end position="653"/>
    </location>
</feature>